<dbReference type="AlphaFoldDB" id="A0AAU9TK52"/>
<evidence type="ECO:0000256" key="5">
    <source>
        <dbReference type="ARBA" id="ARBA00022827"/>
    </source>
</evidence>
<comment type="caution">
    <text evidence="8">The sequence shown here is derived from an EMBL/GenBank/DDBJ whole genome shotgun (WGS) entry which is preliminary data.</text>
</comment>
<keyword evidence="6" id="KW-0560">Oxidoreductase</keyword>
<dbReference type="PANTHER" id="PTHR11530:SF11">
    <property type="entry name" value="D-ASPARTATE OXIDASE"/>
    <property type="match status" value="1"/>
</dbReference>
<evidence type="ECO:0000256" key="6">
    <source>
        <dbReference type="ARBA" id="ARBA00023002"/>
    </source>
</evidence>
<dbReference type="Proteomes" id="UP001153954">
    <property type="component" value="Unassembled WGS sequence"/>
</dbReference>
<sequence>MKTKLKILHLPYSVFGYRVLDKEQLDYLSGLYSVKYTFGRTFTSFVVYPPTILKKMYQQFKNANGITIQSYINSLRDLKLDDYNVIINCMGLGAREVVPDAKVIPIRGQITRISAPWINQVVVDEDTGHYFIIPNIHNCVLGGTHQKNNFCTEIDDNDKEFILNECMELIPGIKHAKLISHWVGLRPGRDKIRLVSEEKDGKFYIHNYGHGGSGFTLFWGCASDVLDIFDNYMKTKN</sequence>
<dbReference type="Gene3D" id="3.30.9.10">
    <property type="entry name" value="D-Amino Acid Oxidase, subunit A, domain 2"/>
    <property type="match status" value="1"/>
</dbReference>
<evidence type="ECO:0000313" key="9">
    <source>
        <dbReference type="Proteomes" id="UP001153954"/>
    </source>
</evidence>
<dbReference type="GO" id="GO:0019478">
    <property type="term" value="P:D-amino acid catabolic process"/>
    <property type="evidence" value="ECO:0007669"/>
    <property type="project" value="TreeGrafter"/>
</dbReference>
<dbReference type="EMBL" id="CAKOGL010000006">
    <property type="protein sequence ID" value="CAH2087221.1"/>
    <property type="molecule type" value="Genomic_DNA"/>
</dbReference>
<name>A0AAU9TK52_EUPED</name>
<dbReference type="InterPro" id="IPR023209">
    <property type="entry name" value="DAO"/>
</dbReference>
<dbReference type="InterPro" id="IPR006076">
    <property type="entry name" value="FAD-dep_OxRdtase"/>
</dbReference>
<dbReference type="GO" id="GO:0005782">
    <property type="term" value="C:peroxisomal matrix"/>
    <property type="evidence" value="ECO:0007669"/>
    <property type="project" value="UniProtKB-SubCell"/>
</dbReference>
<accession>A0AAU9TK52</accession>
<dbReference type="GO" id="GO:0071949">
    <property type="term" value="F:FAD binding"/>
    <property type="evidence" value="ECO:0007669"/>
    <property type="project" value="InterPro"/>
</dbReference>
<dbReference type="SUPFAM" id="SSF51971">
    <property type="entry name" value="Nucleotide-binding domain"/>
    <property type="match status" value="1"/>
</dbReference>
<evidence type="ECO:0000256" key="4">
    <source>
        <dbReference type="ARBA" id="ARBA00022630"/>
    </source>
</evidence>
<evidence type="ECO:0000259" key="7">
    <source>
        <dbReference type="Pfam" id="PF01266"/>
    </source>
</evidence>
<gene>
    <name evidence="8" type="ORF">EEDITHA_LOCUS3507</name>
</gene>
<protein>
    <recommendedName>
        <fullName evidence="7">FAD dependent oxidoreductase domain-containing protein</fullName>
    </recommendedName>
</protein>
<feature type="domain" description="FAD dependent oxidoreductase" evidence="7">
    <location>
        <begin position="17"/>
        <end position="223"/>
    </location>
</feature>
<comment type="subcellular location">
    <subcellularLocation>
        <location evidence="2">Peroxisome matrix</location>
    </subcellularLocation>
</comment>
<keyword evidence="5" id="KW-0274">FAD</keyword>
<evidence type="ECO:0000256" key="3">
    <source>
        <dbReference type="ARBA" id="ARBA00006730"/>
    </source>
</evidence>
<reference evidence="8" key="1">
    <citation type="submission" date="2022-03" db="EMBL/GenBank/DDBJ databases">
        <authorList>
            <person name="Tunstrom K."/>
        </authorList>
    </citation>
    <scope>NUCLEOTIDE SEQUENCE</scope>
</reference>
<keyword evidence="9" id="KW-1185">Reference proteome</keyword>
<dbReference type="Pfam" id="PF01266">
    <property type="entry name" value="DAO"/>
    <property type="match status" value="1"/>
</dbReference>
<dbReference type="SUPFAM" id="SSF54373">
    <property type="entry name" value="FAD-linked reductases, C-terminal domain"/>
    <property type="match status" value="1"/>
</dbReference>
<dbReference type="PANTHER" id="PTHR11530">
    <property type="entry name" value="D-AMINO ACID OXIDASE"/>
    <property type="match status" value="1"/>
</dbReference>
<evidence type="ECO:0000313" key="8">
    <source>
        <dbReference type="EMBL" id="CAH2087221.1"/>
    </source>
</evidence>
<proteinExistence type="inferred from homology"/>
<comment type="cofactor">
    <cofactor evidence="1">
        <name>FAD</name>
        <dbReference type="ChEBI" id="CHEBI:57692"/>
    </cofactor>
</comment>
<evidence type="ECO:0000256" key="2">
    <source>
        <dbReference type="ARBA" id="ARBA00004253"/>
    </source>
</evidence>
<comment type="similarity">
    <text evidence="3">Belongs to the DAMOX/DASOX family.</text>
</comment>
<dbReference type="GO" id="GO:0003884">
    <property type="term" value="F:D-amino-acid oxidase activity"/>
    <property type="evidence" value="ECO:0007669"/>
    <property type="project" value="InterPro"/>
</dbReference>
<organism evidence="8 9">
    <name type="scientific">Euphydryas editha</name>
    <name type="common">Edith's checkerspot</name>
    <dbReference type="NCBI Taxonomy" id="104508"/>
    <lineage>
        <taxon>Eukaryota</taxon>
        <taxon>Metazoa</taxon>
        <taxon>Ecdysozoa</taxon>
        <taxon>Arthropoda</taxon>
        <taxon>Hexapoda</taxon>
        <taxon>Insecta</taxon>
        <taxon>Pterygota</taxon>
        <taxon>Neoptera</taxon>
        <taxon>Endopterygota</taxon>
        <taxon>Lepidoptera</taxon>
        <taxon>Glossata</taxon>
        <taxon>Ditrysia</taxon>
        <taxon>Papilionoidea</taxon>
        <taxon>Nymphalidae</taxon>
        <taxon>Nymphalinae</taxon>
        <taxon>Euphydryas</taxon>
    </lineage>
</organism>
<keyword evidence="4" id="KW-0285">Flavoprotein</keyword>
<evidence type="ECO:0000256" key="1">
    <source>
        <dbReference type="ARBA" id="ARBA00001974"/>
    </source>
</evidence>